<accession>A0A9X0WJN6</accession>
<evidence type="ECO:0000256" key="1">
    <source>
        <dbReference type="ARBA" id="ARBA00022729"/>
    </source>
</evidence>
<keyword evidence="1" id="KW-0732">Signal</keyword>
<dbReference type="Pfam" id="PF13505">
    <property type="entry name" value="OMP_b-brl"/>
    <property type="match status" value="1"/>
</dbReference>
<comment type="caution">
    <text evidence="3">The sequence shown here is derived from an EMBL/GenBank/DDBJ whole genome shotgun (WGS) entry which is preliminary data.</text>
</comment>
<dbReference type="Proteomes" id="UP001138802">
    <property type="component" value="Unassembled WGS sequence"/>
</dbReference>
<protein>
    <recommendedName>
        <fullName evidence="2">Outer membrane protein beta-barrel domain-containing protein</fullName>
    </recommendedName>
</protein>
<name>A0A9X0WJN6_9GAMM</name>
<feature type="domain" description="Outer membrane protein beta-barrel" evidence="2">
    <location>
        <begin position="45"/>
        <end position="220"/>
    </location>
</feature>
<sequence>MCRHQRPRVHHEARHCRRTPAAVRGTTGAERHLGRAARRVLPLTLLALFVLPSAHADRWFIGAELTGSEVTFEPTVRFTSGRAPNRFEDVADGLGLSILGGRKIDLTPQWSVSAQGRFSYLDAQWTTTTPRSYIKYDMPYNFALSLLPEYRLSQAFSVFGELGGTVGEFNYLKRTSAPQSVTAYNESTTALGYVLGLGMRYALTPQLDIHATYRYAGYPSYQFVGRLGNGEVRELFEIDQSTQDIGVGMRWSW</sequence>
<dbReference type="EMBL" id="NRSD01000015">
    <property type="protein sequence ID" value="MBK1645715.1"/>
    <property type="molecule type" value="Genomic_DNA"/>
</dbReference>
<dbReference type="InterPro" id="IPR011250">
    <property type="entry name" value="OMP/PagP_B-barrel"/>
</dbReference>
<gene>
    <name evidence="3" type="ORF">CKO25_13860</name>
</gene>
<evidence type="ECO:0000313" key="4">
    <source>
        <dbReference type="Proteomes" id="UP001138802"/>
    </source>
</evidence>
<reference evidence="3 4" key="1">
    <citation type="journal article" date="2020" name="Microorganisms">
        <title>Osmotic Adaptation and Compatible Solute Biosynthesis of Phototrophic Bacteria as Revealed from Genome Analyses.</title>
        <authorList>
            <person name="Imhoff J.F."/>
            <person name="Rahn T."/>
            <person name="Kunzel S."/>
            <person name="Keller A."/>
            <person name="Neulinger S.C."/>
        </authorList>
    </citation>
    <scope>NUCLEOTIDE SEQUENCE [LARGE SCALE GENOMIC DNA]</scope>
    <source>
        <strain evidence="3 4">DSM 21303</strain>
    </source>
</reference>
<dbReference type="SUPFAM" id="SSF56925">
    <property type="entry name" value="OMPA-like"/>
    <property type="match status" value="1"/>
</dbReference>
<keyword evidence="4" id="KW-1185">Reference proteome</keyword>
<dbReference type="InterPro" id="IPR027385">
    <property type="entry name" value="Beta-barrel_OMP"/>
</dbReference>
<proteinExistence type="predicted"/>
<dbReference type="RefSeq" id="WP_200388528.1">
    <property type="nucleotide sequence ID" value="NZ_NRSD01000015.1"/>
</dbReference>
<evidence type="ECO:0000313" key="3">
    <source>
        <dbReference type="EMBL" id="MBK1645715.1"/>
    </source>
</evidence>
<evidence type="ECO:0000259" key="2">
    <source>
        <dbReference type="Pfam" id="PF13505"/>
    </source>
</evidence>
<dbReference type="Gene3D" id="2.40.160.20">
    <property type="match status" value="1"/>
</dbReference>
<organism evidence="3 4">
    <name type="scientific">Thiocapsa imhoffii</name>
    <dbReference type="NCBI Taxonomy" id="382777"/>
    <lineage>
        <taxon>Bacteria</taxon>
        <taxon>Pseudomonadati</taxon>
        <taxon>Pseudomonadota</taxon>
        <taxon>Gammaproteobacteria</taxon>
        <taxon>Chromatiales</taxon>
        <taxon>Chromatiaceae</taxon>
        <taxon>Thiocapsa</taxon>
    </lineage>
</organism>
<dbReference type="AlphaFoldDB" id="A0A9X0WJN6"/>